<evidence type="ECO:0000256" key="2">
    <source>
        <dbReference type="ARBA" id="ARBA00022670"/>
    </source>
</evidence>
<gene>
    <name evidence="10" type="ORF">IAB28_06435</name>
</gene>
<name>A0A9D1A4N3_9FIRM</name>
<evidence type="ECO:0000256" key="3">
    <source>
        <dbReference type="ARBA" id="ARBA00022723"/>
    </source>
</evidence>
<evidence type="ECO:0000256" key="7">
    <source>
        <dbReference type="ARBA" id="ARBA00023049"/>
    </source>
</evidence>
<evidence type="ECO:0008006" key="12">
    <source>
        <dbReference type="Google" id="ProtNLM"/>
    </source>
</evidence>
<evidence type="ECO:0000256" key="6">
    <source>
        <dbReference type="ARBA" id="ARBA00022997"/>
    </source>
</evidence>
<feature type="region of interest" description="Disordered" evidence="9">
    <location>
        <begin position="567"/>
        <end position="617"/>
    </location>
</feature>
<keyword evidence="2" id="KW-0645">Protease</keyword>
<comment type="caution">
    <text evidence="10">The sequence shown here is derived from an EMBL/GenBank/DDBJ whole genome shotgun (WGS) entry which is preliminary data.</text>
</comment>
<feature type="compositionally biased region" description="Low complexity" evidence="9">
    <location>
        <begin position="184"/>
        <end position="193"/>
    </location>
</feature>
<keyword evidence="5" id="KW-0862">Zinc</keyword>
<dbReference type="InterPro" id="IPR009045">
    <property type="entry name" value="Zn_M74/Hedgehog-like"/>
</dbReference>
<accession>A0A9D1A4N3</accession>
<dbReference type="InterPro" id="IPR000755">
    <property type="entry name" value="A_A_dipeptidase"/>
</dbReference>
<evidence type="ECO:0000256" key="1">
    <source>
        <dbReference type="ARBA" id="ARBA00001362"/>
    </source>
</evidence>
<dbReference type="GO" id="GO:0006508">
    <property type="term" value="P:proteolysis"/>
    <property type="evidence" value="ECO:0007669"/>
    <property type="project" value="UniProtKB-KW"/>
</dbReference>
<evidence type="ECO:0000256" key="5">
    <source>
        <dbReference type="ARBA" id="ARBA00022833"/>
    </source>
</evidence>
<dbReference type="GO" id="GO:0046872">
    <property type="term" value="F:metal ion binding"/>
    <property type="evidence" value="ECO:0007669"/>
    <property type="project" value="UniProtKB-KW"/>
</dbReference>
<dbReference type="PANTHER" id="PTHR43126">
    <property type="entry name" value="D-ALANYL-D-ALANINE DIPEPTIDASE"/>
    <property type="match status" value="1"/>
</dbReference>
<evidence type="ECO:0000313" key="10">
    <source>
        <dbReference type="EMBL" id="HIR05587.1"/>
    </source>
</evidence>
<protein>
    <recommendedName>
        <fullName evidence="12">D-alanyl-D-alanine dipeptidase</fullName>
    </recommendedName>
</protein>
<keyword evidence="4" id="KW-0378">Hydrolase</keyword>
<evidence type="ECO:0000313" key="11">
    <source>
        <dbReference type="Proteomes" id="UP000824250"/>
    </source>
</evidence>
<dbReference type="GO" id="GO:0008237">
    <property type="term" value="F:metallopeptidase activity"/>
    <property type="evidence" value="ECO:0007669"/>
    <property type="project" value="UniProtKB-KW"/>
</dbReference>
<dbReference type="SUPFAM" id="SSF55166">
    <property type="entry name" value="Hedgehog/DD-peptidase"/>
    <property type="match status" value="2"/>
</dbReference>
<comment type="catalytic activity">
    <reaction evidence="1">
        <text>D-alanyl-D-alanine + H2O = 2 D-alanine</text>
        <dbReference type="Rhea" id="RHEA:20661"/>
        <dbReference type="ChEBI" id="CHEBI:15377"/>
        <dbReference type="ChEBI" id="CHEBI:57416"/>
        <dbReference type="ChEBI" id="CHEBI:57822"/>
        <dbReference type="EC" id="3.4.13.22"/>
    </reaction>
</comment>
<dbReference type="Proteomes" id="UP000824250">
    <property type="component" value="Unassembled WGS sequence"/>
</dbReference>
<evidence type="ECO:0000256" key="9">
    <source>
        <dbReference type="SAM" id="MobiDB-lite"/>
    </source>
</evidence>
<keyword evidence="7" id="KW-0482">Metalloprotease</keyword>
<dbReference type="Gene3D" id="3.30.1380.10">
    <property type="match status" value="1"/>
</dbReference>
<dbReference type="AlphaFoldDB" id="A0A9D1A4N3"/>
<sequence>MKKTGNMRKTAILAAGGGVLLLVLGTGAFVWHDYVKAASGFEEGALMELNMEAGDGILVSWTEASSAEGYRVQAWPLSDGTSGEDTPLFSLDTEQTQAVLEAVPKEGVTVSVAPFSTYWTPMGRKIREGSGVLFGEADAEALEACEVRAFTDREAQTLTVQFEAGTGEGLSYELIPEESRISDEAASGEPGPEASEELPEEKMEEEVSGAESSEEAPAMETGAEAPGAGIFEEERTESTMEAGRSGGQEELLLHFGEDGDYPVPEYGAPLSFVLRPVIRGENYVAVGECSEPIVVERDDVLPESPLLEWEALGGNRFRFFWTEAAGNAYELQSRTEDGNWETVDTFSLEDEREYQTGVLPSARSYSYRVSMADEQGNFLAASGETAFRTEISSLYCTIWPVRELPVYASADMSGETVGTVSAGNAYCVLGEENGMFLVRTDGNILAGSSLEDGVQGYIDSRYCMINLPEYLGDLCDYDITNSYASRCMMHGYSIPEVTGTVIPGYEKVRLADGNFLAPYLYPSSQKLIAAVETAAEDGYRFRIYDAYRPHEATAAMYERTSRILDEPLPVLDGDGGNGEFADGSAAGPENAEGIPAASSDLAQGTKEPTASEKPVQEAAGEFAADAGDGQGTGTEAVRIPVYRDLVDHGPYTLASFLARKGSSHNMGIALDLTLLTSEGEELPMQSDMHDLSWYSVTPENTEAANLLSQYMTEAGFHTLLSEWWHFQDNETRDTLGLEYLEEGVSVEGWKAGNEGWRYRNEDGSWE</sequence>
<evidence type="ECO:0000256" key="4">
    <source>
        <dbReference type="ARBA" id="ARBA00022801"/>
    </source>
</evidence>
<keyword evidence="3" id="KW-0479">Metal-binding</keyword>
<organism evidence="10 11">
    <name type="scientific">Candidatus Copromonas faecavium</name>
    <name type="common">nom. illeg.</name>
    <dbReference type="NCBI Taxonomy" id="2840740"/>
    <lineage>
        <taxon>Bacteria</taxon>
        <taxon>Bacillati</taxon>
        <taxon>Bacillota</taxon>
        <taxon>Clostridia</taxon>
        <taxon>Lachnospirales</taxon>
        <taxon>Lachnospiraceae</taxon>
        <taxon>Candidatus Copromonas (nom. illeg.)</taxon>
    </lineage>
</organism>
<proteinExistence type="predicted"/>
<dbReference type="EMBL" id="DVGC01000034">
    <property type="protein sequence ID" value="HIR05587.1"/>
    <property type="molecule type" value="Genomic_DNA"/>
</dbReference>
<dbReference type="PANTHER" id="PTHR43126:SF2">
    <property type="entry name" value="D-ALANYL-D-ALANINE DIPEPTIDASE"/>
    <property type="match status" value="1"/>
</dbReference>
<keyword evidence="6" id="KW-0224">Dipeptidase</keyword>
<feature type="region of interest" description="Disordered" evidence="9">
    <location>
        <begin position="180"/>
        <end position="246"/>
    </location>
</feature>
<dbReference type="GO" id="GO:0160237">
    <property type="term" value="F:D-Ala-D-Ala dipeptidase activity"/>
    <property type="evidence" value="ECO:0007669"/>
    <property type="project" value="UniProtKB-EC"/>
</dbReference>
<dbReference type="Pfam" id="PF01427">
    <property type="entry name" value="Peptidase_M15"/>
    <property type="match status" value="1"/>
</dbReference>
<reference evidence="10" key="2">
    <citation type="journal article" date="2021" name="PeerJ">
        <title>Extensive microbial diversity within the chicken gut microbiome revealed by metagenomics and culture.</title>
        <authorList>
            <person name="Gilroy R."/>
            <person name="Ravi A."/>
            <person name="Getino M."/>
            <person name="Pursley I."/>
            <person name="Horton D.L."/>
            <person name="Alikhan N.F."/>
            <person name="Baker D."/>
            <person name="Gharbi K."/>
            <person name="Hall N."/>
            <person name="Watson M."/>
            <person name="Adriaenssens E.M."/>
            <person name="Foster-Nyarko E."/>
            <person name="Jarju S."/>
            <person name="Secka A."/>
            <person name="Antonio M."/>
            <person name="Oren A."/>
            <person name="Chaudhuri R.R."/>
            <person name="La Ragione R."/>
            <person name="Hildebrand F."/>
            <person name="Pallen M.J."/>
        </authorList>
    </citation>
    <scope>NUCLEOTIDE SEQUENCE</scope>
    <source>
        <strain evidence="10">CHK180-2868</strain>
    </source>
</reference>
<feature type="compositionally biased region" description="Acidic residues" evidence="9">
    <location>
        <begin position="194"/>
        <end position="214"/>
    </location>
</feature>
<reference evidence="10" key="1">
    <citation type="submission" date="2020-10" db="EMBL/GenBank/DDBJ databases">
        <authorList>
            <person name="Gilroy R."/>
        </authorList>
    </citation>
    <scope>NUCLEOTIDE SEQUENCE</scope>
    <source>
        <strain evidence="10">CHK180-2868</strain>
    </source>
</reference>
<evidence type="ECO:0000256" key="8">
    <source>
        <dbReference type="ARBA" id="ARBA00023316"/>
    </source>
</evidence>
<dbReference type="GO" id="GO:0071555">
    <property type="term" value="P:cell wall organization"/>
    <property type="evidence" value="ECO:0007669"/>
    <property type="project" value="UniProtKB-KW"/>
</dbReference>
<keyword evidence="8" id="KW-0961">Cell wall biogenesis/degradation</keyword>